<evidence type="ECO:0000313" key="2">
    <source>
        <dbReference type="EMBL" id="CEL09853.1"/>
    </source>
</evidence>
<feature type="transmembrane region" description="Helical" evidence="1">
    <location>
        <begin position="195"/>
        <end position="213"/>
    </location>
</feature>
<reference evidence="3" key="1">
    <citation type="journal article" date="2016" name="Genome Announc.">
        <title>Draft genome sequences of fungus Aspergillus calidoustus.</title>
        <authorList>
            <person name="Horn F."/>
            <person name="Linde J."/>
            <person name="Mattern D.J."/>
            <person name="Walther G."/>
            <person name="Guthke R."/>
            <person name="Scherlach K."/>
            <person name="Martin K."/>
            <person name="Brakhage A.A."/>
            <person name="Petzke L."/>
            <person name="Valiante V."/>
        </authorList>
    </citation>
    <scope>NUCLEOTIDE SEQUENCE [LARGE SCALE GENOMIC DNA]</scope>
    <source>
        <strain evidence="3">SF006504</strain>
    </source>
</reference>
<accession>A0A0U5GFI5</accession>
<protein>
    <submittedName>
        <fullName evidence="2">Uncharacterized protein</fullName>
    </submittedName>
</protein>
<dbReference type="Proteomes" id="UP000054771">
    <property type="component" value="Unassembled WGS sequence"/>
</dbReference>
<keyword evidence="1" id="KW-0472">Membrane</keyword>
<evidence type="ECO:0000256" key="1">
    <source>
        <dbReference type="SAM" id="Phobius"/>
    </source>
</evidence>
<keyword evidence="3" id="KW-1185">Reference proteome</keyword>
<name>A0A0U5GFI5_ASPCI</name>
<organism evidence="2 3">
    <name type="scientific">Aspergillus calidoustus</name>
    <dbReference type="NCBI Taxonomy" id="454130"/>
    <lineage>
        <taxon>Eukaryota</taxon>
        <taxon>Fungi</taxon>
        <taxon>Dikarya</taxon>
        <taxon>Ascomycota</taxon>
        <taxon>Pezizomycotina</taxon>
        <taxon>Eurotiomycetes</taxon>
        <taxon>Eurotiomycetidae</taxon>
        <taxon>Eurotiales</taxon>
        <taxon>Aspergillaceae</taxon>
        <taxon>Aspergillus</taxon>
        <taxon>Aspergillus subgen. Nidulantes</taxon>
    </lineage>
</organism>
<evidence type="ECO:0000313" key="3">
    <source>
        <dbReference type="Proteomes" id="UP000054771"/>
    </source>
</evidence>
<keyword evidence="1" id="KW-1133">Transmembrane helix</keyword>
<gene>
    <name evidence="2" type="ORF">ASPCAL12982</name>
</gene>
<sequence length="215" mass="24344">MGSQSSDKLTADAQIMDFLCSSPFRRDSQEGTEVKLLRQRDFEDFSGFQTATQEILKTVPAKAQALFLVISSDTLSEIRKYQGNGDFASGLGLDLRAPQLESYHSAFHGVGFDRVFVLALLISPTPEIISHVSYSLQSEGLTLCITDTNSETNARYAFLQRDKWHLLSPYQIGTEKHWNPSEDLRDCQQHKHSPFIHFCATLFFFITWWTLGISP</sequence>
<keyword evidence="1" id="KW-0812">Transmembrane</keyword>
<dbReference type="AlphaFoldDB" id="A0A0U5GFI5"/>
<dbReference type="EMBL" id="CDMC01000015">
    <property type="protein sequence ID" value="CEL09853.1"/>
    <property type="molecule type" value="Genomic_DNA"/>
</dbReference>
<proteinExistence type="predicted"/>